<proteinExistence type="predicted"/>
<accession>A0AAD7WFL4</accession>
<evidence type="ECO:0000313" key="1">
    <source>
        <dbReference type="EMBL" id="KAJ8394154.1"/>
    </source>
</evidence>
<dbReference type="Proteomes" id="UP001221898">
    <property type="component" value="Unassembled WGS sequence"/>
</dbReference>
<keyword evidence="2" id="KW-1185">Reference proteome</keyword>
<evidence type="ECO:0000313" key="2">
    <source>
        <dbReference type="Proteomes" id="UP001221898"/>
    </source>
</evidence>
<dbReference type="EMBL" id="JAINUG010000129">
    <property type="protein sequence ID" value="KAJ8394154.1"/>
    <property type="molecule type" value="Genomic_DNA"/>
</dbReference>
<organism evidence="1 2">
    <name type="scientific">Aldrovandia affinis</name>
    <dbReference type="NCBI Taxonomy" id="143900"/>
    <lineage>
        <taxon>Eukaryota</taxon>
        <taxon>Metazoa</taxon>
        <taxon>Chordata</taxon>
        <taxon>Craniata</taxon>
        <taxon>Vertebrata</taxon>
        <taxon>Euteleostomi</taxon>
        <taxon>Actinopterygii</taxon>
        <taxon>Neopterygii</taxon>
        <taxon>Teleostei</taxon>
        <taxon>Notacanthiformes</taxon>
        <taxon>Halosauridae</taxon>
        <taxon>Aldrovandia</taxon>
    </lineage>
</organism>
<gene>
    <name evidence="1" type="ORF">AAFF_G00049590</name>
</gene>
<reference evidence="1" key="1">
    <citation type="journal article" date="2023" name="Science">
        <title>Genome structures resolve the early diversification of teleost fishes.</title>
        <authorList>
            <person name="Parey E."/>
            <person name="Louis A."/>
            <person name="Montfort J."/>
            <person name="Bouchez O."/>
            <person name="Roques C."/>
            <person name="Iampietro C."/>
            <person name="Lluch J."/>
            <person name="Castinel A."/>
            <person name="Donnadieu C."/>
            <person name="Desvignes T."/>
            <person name="Floi Bucao C."/>
            <person name="Jouanno E."/>
            <person name="Wen M."/>
            <person name="Mejri S."/>
            <person name="Dirks R."/>
            <person name="Jansen H."/>
            <person name="Henkel C."/>
            <person name="Chen W.J."/>
            <person name="Zahm M."/>
            <person name="Cabau C."/>
            <person name="Klopp C."/>
            <person name="Thompson A.W."/>
            <person name="Robinson-Rechavi M."/>
            <person name="Braasch I."/>
            <person name="Lecointre G."/>
            <person name="Bobe J."/>
            <person name="Postlethwait J.H."/>
            <person name="Berthelot C."/>
            <person name="Roest Crollius H."/>
            <person name="Guiguen Y."/>
        </authorList>
    </citation>
    <scope>NUCLEOTIDE SEQUENCE</scope>
    <source>
        <strain evidence="1">NC1722</strain>
    </source>
</reference>
<protein>
    <submittedName>
        <fullName evidence="1">Uncharacterized protein</fullName>
    </submittedName>
</protein>
<sequence length="91" mass="9730">MRANAQWKRALIAERAQGAGQITRAASGVSGLGRNGGQACKRVTGTLVLQCVEQQAGPPPPDPSLVIRARGRGEAWLIHCRRTTLQCSRLV</sequence>
<dbReference type="AlphaFoldDB" id="A0AAD7WFL4"/>
<comment type="caution">
    <text evidence="1">The sequence shown here is derived from an EMBL/GenBank/DDBJ whole genome shotgun (WGS) entry which is preliminary data.</text>
</comment>
<name>A0AAD7WFL4_9TELE</name>